<dbReference type="AlphaFoldDB" id="A0A0B6YY58"/>
<proteinExistence type="predicted"/>
<feature type="non-terminal residue" evidence="2">
    <location>
        <position position="1"/>
    </location>
</feature>
<evidence type="ECO:0000313" key="2">
    <source>
        <dbReference type="EMBL" id="CEK61037.1"/>
    </source>
</evidence>
<reference evidence="2" key="1">
    <citation type="submission" date="2014-12" db="EMBL/GenBank/DDBJ databases">
        <title>Insight into the proteome of Arion vulgaris.</title>
        <authorList>
            <person name="Aradska J."/>
            <person name="Bulat T."/>
            <person name="Smidak R."/>
            <person name="Sarate P."/>
            <person name="Gangsoo J."/>
            <person name="Sialana F."/>
            <person name="Bilban M."/>
            <person name="Lubec G."/>
        </authorList>
    </citation>
    <scope>NUCLEOTIDE SEQUENCE</scope>
    <source>
        <tissue evidence="2">Skin</tissue>
    </source>
</reference>
<feature type="non-terminal residue" evidence="2">
    <location>
        <position position="77"/>
    </location>
</feature>
<dbReference type="EMBL" id="HACG01014172">
    <property type="protein sequence ID" value="CEK61037.1"/>
    <property type="molecule type" value="Transcribed_RNA"/>
</dbReference>
<gene>
    <name evidence="2" type="primary">ORF41121</name>
</gene>
<evidence type="ECO:0000259" key="1">
    <source>
        <dbReference type="Pfam" id="PF00626"/>
    </source>
</evidence>
<dbReference type="Pfam" id="PF00626">
    <property type="entry name" value="Gelsolin"/>
    <property type="match status" value="1"/>
</dbReference>
<name>A0A0B6YY58_9EUPU</name>
<sequence>ESSKFWSLVQLIGNYPKQFPKPNLQRQYPTLKLCSRILGNWSFIEIPDFSKEDLCDEDNFILDTHDQIQLWIGASVV</sequence>
<dbReference type="SUPFAM" id="SSF55753">
    <property type="entry name" value="Actin depolymerizing proteins"/>
    <property type="match status" value="1"/>
</dbReference>
<protein>
    <recommendedName>
        <fullName evidence="1">Gelsolin-like domain-containing protein</fullName>
    </recommendedName>
</protein>
<organism evidence="2">
    <name type="scientific">Arion vulgaris</name>
    <dbReference type="NCBI Taxonomy" id="1028688"/>
    <lineage>
        <taxon>Eukaryota</taxon>
        <taxon>Metazoa</taxon>
        <taxon>Spiralia</taxon>
        <taxon>Lophotrochozoa</taxon>
        <taxon>Mollusca</taxon>
        <taxon>Gastropoda</taxon>
        <taxon>Heterobranchia</taxon>
        <taxon>Euthyneura</taxon>
        <taxon>Panpulmonata</taxon>
        <taxon>Eupulmonata</taxon>
        <taxon>Stylommatophora</taxon>
        <taxon>Helicina</taxon>
        <taxon>Arionoidea</taxon>
        <taxon>Arionidae</taxon>
        <taxon>Arion</taxon>
    </lineage>
</organism>
<feature type="domain" description="Gelsolin-like" evidence="1">
    <location>
        <begin position="45"/>
        <end position="74"/>
    </location>
</feature>
<accession>A0A0B6YY58</accession>
<dbReference type="InterPro" id="IPR007123">
    <property type="entry name" value="Gelsolin-like_dom"/>
</dbReference>
<dbReference type="Gene3D" id="3.40.20.10">
    <property type="entry name" value="Severin"/>
    <property type="match status" value="1"/>
</dbReference>
<dbReference type="InterPro" id="IPR029006">
    <property type="entry name" value="ADF-H/Gelsolin-like_dom_sf"/>
</dbReference>